<dbReference type="Gene3D" id="1.10.287.470">
    <property type="entry name" value="Helix hairpin bin"/>
    <property type="match status" value="1"/>
</dbReference>
<dbReference type="SUPFAM" id="SSF111369">
    <property type="entry name" value="HlyD-like secretion proteins"/>
    <property type="match status" value="1"/>
</dbReference>
<evidence type="ECO:0000256" key="1">
    <source>
        <dbReference type="ARBA" id="ARBA00009477"/>
    </source>
</evidence>
<dbReference type="PROSITE" id="PS51257">
    <property type="entry name" value="PROKAR_LIPOPROTEIN"/>
    <property type="match status" value="1"/>
</dbReference>
<keyword evidence="2" id="KW-0175">Coiled coil</keyword>
<dbReference type="InterPro" id="IPR058624">
    <property type="entry name" value="MdtA-like_HH"/>
</dbReference>
<evidence type="ECO:0000259" key="5">
    <source>
        <dbReference type="Pfam" id="PF25967"/>
    </source>
</evidence>
<gene>
    <name evidence="6" type="ORF">AYJ54_18085</name>
</gene>
<dbReference type="Proteomes" id="UP000076959">
    <property type="component" value="Unassembled WGS sequence"/>
</dbReference>
<evidence type="ECO:0000259" key="4">
    <source>
        <dbReference type="Pfam" id="PF25954"/>
    </source>
</evidence>
<dbReference type="AlphaFoldDB" id="A0A176YKW0"/>
<protein>
    <submittedName>
        <fullName evidence="6">Uncharacterized protein</fullName>
    </submittedName>
</protein>
<feature type="domain" description="Multidrug resistance protein MdtA-like C-terminal permuted SH3" evidence="5">
    <location>
        <begin position="293"/>
        <end position="344"/>
    </location>
</feature>
<reference evidence="6 7" key="1">
    <citation type="submission" date="2016-03" db="EMBL/GenBank/DDBJ databases">
        <title>Draft Genome Sequence of the Strain BR 10245 (Bradyrhizobium sp.) isolated from nodules of Centrolobium paraense.</title>
        <authorList>
            <person name="Simoes-Araujo J.L.Sr."/>
            <person name="Barauna A.C."/>
            <person name="Silva K."/>
            <person name="Zilli J.E."/>
        </authorList>
    </citation>
    <scope>NUCLEOTIDE SEQUENCE [LARGE SCALE GENOMIC DNA]</scope>
    <source>
        <strain evidence="6 7">BR 10245</strain>
    </source>
</reference>
<feature type="domain" description="CusB-like beta-barrel" evidence="4">
    <location>
        <begin position="210"/>
        <end position="280"/>
    </location>
</feature>
<dbReference type="Pfam" id="PF25967">
    <property type="entry name" value="RND-MFP_C"/>
    <property type="match status" value="1"/>
</dbReference>
<dbReference type="Pfam" id="PF25876">
    <property type="entry name" value="HH_MFP_RND"/>
    <property type="match status" value="1"/>
</dbReference>
<evidence type="ECO:0000313" key="7">
    <source>
        <dbReference type="Proteomes" id="UP000076959"/>
    </source>
</evidence>
<dbReference type="GO" id="GO:0015562">
    <property type="term" value="F:efflux transmembrane transporter activity"/>
    <property type="evidence" value="ECO:0007669"/>
    <property type="project" value="TreeGrafter"/>
</dbReference>
<name>A0A176YKW0_9BRAD</name>
<proteinExistence type="inferred from homology"/>
<dbReference type="NCBIfam" id="TIGR01730">
    <property type="entry name" value="RND_mfp"/>
    <property type="match status" value="1"/>
</dbReference>
<dbReference type="PANTHER" id="PTHR30469:SF15">
    <property type="entry name" value="HLYD FAMILY OF SECRETION PROTEINS"/>
    <property type="match status" value="1"/>
</dbReference>
<keyword evidence="7" id="KW-1185">Reference proteome</keyword>
<dbReference type="RefSeq" id="WP_082905812.1">
    <property type="nucleotide sequence ID" value="NZ_LUUB01000070.1"/>
</dbReference>
<feature type="coiled-coil region" evidence="2">
    <location>
        <begin position="101"/>
        <end position="166"/>
    </location>
</feature>
<dbReference type="OrthoDB" id="9813967at2"/>
<sequence length="361" mass="38345">MSLRSTSVASRLIAVACLAVFSGCEKKSSEAPVLRPVLSKLVQQVSGTVDYFTGTVQPRYQAELGFQTIGRMTARDVNVGDVVTKGQKLGSLDPTVARLAVVSAQADIVNARAVLANAEATLERKRALAKTGSGTQADLDTATASEQTAQARVTQAEASLQKAVEQLGYTTLNCSYDGVVVSWSAEVGQVVSLGQTVVTIARPEIRDGVFDIPDDRIDRLVPGSTFQVSLLVQSSVRARAIVREIAPQSDSTTRTRRIRFTLEDPPDAFRLGTTISLAVARPEDVHIDIPPGAILNRNGRDNVWIVGADSKASLRPVTVGARNGDRAAVTSGLTSGDRVVIAGAHSLFEGQSVKLLQEDQP</sequence>
<dbReference type="InterPro" id="IPR006143">
    <property type="entry name" value="RND_pump_MFP"/>
</dbReference>
<dbReference type="Pfam" id="PF25954">
    <property type="entry name" value="Beta-barrel_RND_2"/>
    <property type="match status" value="1"/>
</dbReference>
<dbReference type="Gene3D" id="2.40.420.20">
    <property type="match status" value="1"/>
</dbReference>
<dbReference type="Gene3D" id="2.40.30.170">
    <property type="match status" value="1"/>
</dbReference>
<dbReference type="EMBL" id="LUUB01000070">
    <property type="protein sequence ID" value="OAF07234.1"/>
    <property type="molecule type" value="Genomic_DNA"/>
</dbReference>
<feature type="domain" description="Multidrug resistance protein MdtA-like alpha-helical hairpin" evidence="3">
    <location>
        <begin position="103"/>
        <end position="170"/>
    </location>
</feature>
<dbReference type="Gene3D" id="2.40.50.100">
    <property type="match status" value="1"/>
</dbReference>
<dbReference type="InterPro" id="IPR058627">
    <property type="entry name" value="MdtA-like_C"/>
</dbReference>
<evidence type="ECO:0000259" key="3">
    <source>
        <dbReference type="Pfam" id="PF25876"/>
    </source>
</evidence>
<organism evidence="6 7">
    <name type="scientific">Bradyrhizobium centrolobii</name>
    <dbReference type="NCBI Taxonomy" id="1505087"/>
    <lineage>
        <taxon>Bacteria</taxon>
        <taxon>Pseudomonadati</taxon>
        <taxon>Pseudomonadota</taxon>
        <taxon>Alphaproteobacteria</taxon>
        <taxon>Hyphomicrobiales</taxon>
        <taxon>Nitrobacteraceae</taxon>
        <taxon>Bradyrhizobium</taxon>
    </lineage>
</organism>
<accession>A0A176YKW0</accession>
<evidence type="ECO:0000256" key="2">
    <source>
        <dbReference type="SAM" id="Coils"/>
    </source>
</evidence>
<comment type="similarity">
    <text evidence="1">Belongs to the membrane fusion protein (MFP) (TC 8.A.1) family.</text>
</comment>
<dbReference type="InterPro" id="IPR058792">
    <property type="entry name" value="Beta-barrel_RND_2"/>
</dbReference>
<evidence type="ECO:0000313" key="6">
    <source>
        <dbReference type="EMBL" id="OAF07234.1"/>
    </source>
</evidence>
<dbReference type="STRING" id="1505087.AYJ54_18085"/>
<dbReference type="GO" id="GO:1990281">
    <property type="term" value="C:efflux pump complex"/>
    <property type="evidence" value="ECO:0007669"/>
    <property type="project" value="TreeGrafter"/>
</dbReference>
<dbReference type="PANTHER" id="PTHR30469">
    <property type="entry name" value="MULTIDRUG RESISTANCE PROTEIN MDTA"/>
    <property type="match status" value="1"/>
</dbReference>
<comment type="caution">
    <text evidence="6">The sequence shown here is derived from an EMBL/GenBank/DDBJ whole genome shotgun (WGS) entry which is preliminary data.</text>
</comment>